<feature type="region of interest" description="Disordered" evidence="1">
    <location>
        <begin position="1"/>
        <end position="63"/>
    </location>
</feature>
<reference evidence="2" key="2">
    <citation type="submission" date="2008-12" db="EMBL/GenBank/DDBJ databases">
        <title>Improved gene annotation of the rice (Oryza sativa) genomes.</title>
        <authorList>
            <person name="Wang J."/>
            <person name="Li R."/>
            <person name="Fan W."/>
            <person name="Huang Q."/>
            <person name="Zhang J."/>
            <person name="Zhou Y."/>
            <person name="Hu Y."/>
            <person name="Zi S."/>
            <person name="Li J."/>
            <person name="Ni P."/>
            <person name="Zheng H."/>
            <person name="Zhang Y."/>
            <person name="Zhao M."/>
            <person name="Hao Q."/>
            <person name="McDermott J."/>
            <person name="Samudrala R."/>
            <person name="Kristiansen K."/>
            <person name="Wong G.K.-S."/>
        </authorList>
    </citation>
    <scope>NUCLEOTIDE SEQUENCE</scope>
</reference>
<gene>
    <name evidence="2" type="ORF">OsJ_16575</name>
</gene>
<feature type="region of interest" description="Disordered" evidence="1">
    <location>
        <begin position="161"/>
        <end position="192"/>
    </location>
</feature>
<reference evidence="2" key="1">
    <citation type="journal article" date="2005" name="PLoS Biol.">
        <title>The genomes of Oryza sativa: a history of duplications.</title>
        <authorList>
            <person name="Yu J."/>
            <person name="Wang J."/>
            <person name="Lin W."/>
            <person name="Li S."/>
            <person name="Li H."/>
            <person name="Zhou J."/>
            <person name="Ni P."/>
            <person name="Dong W."/>
            <person name="Hu S."/>
            <person name="Zeng C."/>
            <person name="Zhang J."/>
            <person name="Zhang Y."/>
            <person name="Li R."/>
            <person name="Xu Z."/>
            <person name="Li S."/>
            <person name="Li X."/>
            <person name="Zheng H."/>
            <person name="Cong L."/>
            <person name="Lin L."/>
            <person name="Yin J."/>
            <person name="Geng J."/>
            <person name="Li G."/>
            <person name="Shi J."/>
            <person name="Liu J."/>
            <person name="Lv H."/>
            <person name="Li J."/>
            <person name="Wang J."/>
            <person name="Deng Y."/>
            <person name="Ran L."/>
            <person name="Shi X."/>
            <person name="Wang X."/>
            <person name="Wu Q."/>
            <person name="Li C."/>
            <person name="Ren X."/>
            <person name="Wang J."/>
            <person name="Wang X."/>
            <person name="Li D."/>
            <person name="Liu D."/>
            <person name="Zhang X."/>
            <person name="Ji Z."/>
            <person name="Zhao W."/>
            <person name="Sun Y."/>
            <person name="Zhang Z."/>
            <person name="Bao J."/>
            <person name="Han Y."/>
            <person name="Dong L."/>
            <person name="Ji J."/>
            <person name="Chen P."/>
            <person name="Wu S."/>
            <person name="Liu J."/>
            <person name="Xiao Y."/>
            <person name="Bu D."/>
            <person name="Tan J."/>
            <person name="Yang L."/>
            <person name="Ye C."/>
            <person name="Zhang J."/>
            <person name="Xu J."/>
            <person name="Zhou Y."/>
            <person name="Yu Y."/>
            <person name="Zhang B."/>
            <person name="Zhuang S."/>
            <person name="Wei H."/>
            <person name="Liu B."/>
            <person name="Lei M."/>
            <person name="Yu H."/>
            <person name="Li Y."/>
            <person name="Xu H."/>
            <person name="Wei S."/>
            <person name="He X."/>
            <person name="Fang L."/>
            <person name="Zhang Z."/>
            <person name="Zhang Y."/>
            <person name="Huang X."/>
            <person name="Su Z."/>
            <person name="Tong W."/>
            <person name="Li J."/>
            <person name="Tong Z."/>
            <person name="Li S."/>
            <person name="Ye J."/>
            <person name="Wang L."/>
            <person name="Fang L."/>
            <person name="Lei T."/>
            <person name="Chen C."/>
            <person name="Chen H."/>
            <person name="Xu Z."/>
            <person name="Li H."/>
            <person name="Huang H."/>
            <person name="Zhang F."/>
            <person name="Xu H."/>
            <person name="Li N."/>
            <person name="Zhao C."/>
            <person name="Li S."/>
            <person name="Dong L."/>
            <person name="Huang Y."/>
            <person name="Li L."/>
            <person name="Xi Y."/>
            <person name="Qi Q."/>
            <person name="Li W."/>
            <person name="Zhang B."/>
            <person name="Hu W."/>
            <person name="Zhang Y."/>
            <person name="Tian X."/>
            <person name="Jiao Y."/>
            <person name="Liang X."/>
            <person name="Jin J."/>
            <person name="Gao L."/>
            <person name="Zheng W."/>
            <person name="Hao B."/>
            <person name="Liu S."/>
            <person name="Wang W."/>
            <person name="Yuan L."/>
            <person name="Cao M."/>
            <person name="McDermott J."/>
            <person name="Samudrala R."/>
            <person name="Wang J."/>
            <person name="Wong G.K."/>
            <person name="Yang H."/>
        </authorList>
    </citation>
    <scope>NUCLEOTIDE SEQUENCE [LARGE SCALE GENOMIC DNA]</scope>
</reference>
<dbReference type="PANTHER" id="PTHR33492:SF11">
    <property type="entry name" value="OS04G0670900 PROTEIN"/>
    <property type="match status" value="1"/>
</dbReference>
<feature type="region of interest" description="Disordered" evidence="1">
    <location>
        <begin position="86"/>
        <end position="105"/>
    </location>
</feature>
<evidence type="ECO:0008006" key="3">
    <source>
        <dbReference type="Google" id="ProtNLM"/>
    </source>
</evidence>
<evidence type="ECO:0000256" key="1">
    <source>
        <dbReference type="SAM" id="MobiDB-lite"/>
    </source>
</evidence>
<name>A3AYH6_ORYSJ</name>
<feature type="compositionally biased region" description="Low complexity" evidence="1">
    <location>
        <begin position="34"/>
        <end position="45"/>
    </location>
</feature>
<dbReference type="EMBL" id="CM000141">
    <property type="protein sequence ID" value="EAZ32365.1"/>
    <property type="molecule type" value="Genomic_DNA"/>
</dbReference>
<proteinExistence type="predicted"/>
<protein>
    <recommendedName>
        <fullName evidence="3">Shattering protein</fullName>
    </recommendedName>
</protein>
<feature type="compositionally biased region" description="Low complexity" evidence="1">
    <location>
        <begin position="1"/>
        <end position="26"/>
    </location>
</feature>
<sequence length="273" mass="29245">MSGSSADPSPSASTAGAAVSPLALLRAHGHGHGHLTATPPSGATGPAPPPPSPASGSAPRDYRKGNWTLHETLILITANRLDDDRRAGLGAPPAGAGGAGSPRTPRLAEQRWKWVENYCWKNGCLRSQNQCNDKWTTSSATTRRGWENKAACSVVQFMHGKAEEEMSGSSESGEEEEGSGGEPEAKRRRLSRLGSSVVRSATVVARTLVAFEEKRERRHRELLQLEEPRLRLEEERTEVRRQGFAGLIAAVNSLSSAIQALVSDHRSGDSSGR</sequence>
<accession>A3AYH6</accession>
<evidence type="ECO:0000313" key="2">
    <source>
        <dbReference type="EMBL" id="EAZ32365.1"/>
    </source>
</evidence>
<dbReference type="AlphaFoldDB" id="A3AYH6"/>
<dbReference type="Proteomes" id="UP000007752">
    <property type="component" value="Chromosome 4"/>
</dbReference>
<organism evidence="2">
    <name type="scientific">Oryza sativa subsp. japonica</name>
    <name type="common">Rice</name>
    <dbReference type="NCBI Taxonomy" id="39947"/>
    <lineage>
        <taxon>Eukaryota</taxon>
        <taxon>Viridiplantae</taxon>
        <taxon>Streptophyta</taxon>
        <taxon>Embryophyta</taxon>
        <taxon>Tracheophyta</taxon>
        <taxon>Spermatophyta</taxon>
        <taxon>Magnoliopsida</taxon>
        <taxon>Liliopsida</taxon>
        <taxon>Poales</taxon>
        <taxon>Poaceae</taxon>
        <taxon>BOP clade</taxon>
        <taxon>Oryzoideae</taxon>
        <taxon>Oryzeae</taxon>
        <taxon>Oryzinae</taxon>
        <taxon>Oryza</taxon>
        <taxon>Oryza sativa</taxon>
    </lineage>
</organism>
<dbReference type="PANTHER" id="PTHR33492">
    <property type="entry name" value="OSJNBA0043A12.37 PROTEIN-RELATED"/>
    <property type="match status" value="1"/>
</dbReference>